<dbReference type="AlphaFoldDB" id="A0AA40SRS0"/>
<organism evidence="3 4">
    <name type="scientific">Microbacterium invictum</name>
    <dbReference type="NCBI Taxonomy" id="515415"/>
    <lineage>
        <taxon>Bacteria</taxon>
        <taxon>Bacillati</taxon>
        <taxon>Actinomycetota</taxon>
        <taxon>Actinomycetes</taxon>
        <taxon>Micrococcales</taxon>
        <taxon>Microbacteriaceae</taxon>
        <taxon>Microbacterium</taxon>
    </lineage>
</organism>
<evidence type="ECO:0000313" key="3">
    <source>
        <dbReference type="EMBL" id="MBB4141208.1"/>
    </source>
</evidence>
<comment type="caution">
    <text evidence="3">The sequence shown here is derived from an EMBL/GenBank/DDBJ whole genome shotgun (WGS) entry which is preliminary data.</text>
</comment>
<keyword evidence="2" id="KW-0472">Membrane</keyword>
<dbReference type="Proteomes" id="UP000549113">
    <property type="component" value="Unassembled WGS sequence"/>
</dbReference>
<keyword evidence="2" id="KW-0812">Transmembrane</keyword>
<gene>
    <name evidence="3" type="ORF">BKA10_003002</name>
</gene>
<evidence type="ECO:0000313" key="4">
    <source>
        <dbReference type="Proteomes" id="UP000549113"/>
    </source>
</evidence>
<feature type="transmembrane region" description="Helical" evidence="2">
    <location>
        <begin position="57"/>
        <end position="82"/>
    </location>
</feature>
<evidence type="ECO:0008006" key="5">
    <source>
        <dbReference type="Google" id="ProtNLM"/>
    </source>
</evidence>
<feature type="compositionally biased region" description="Basic and acidic residues" evidence="1">
    <location>
        <begin position="18"/>
        <end position="28"/>
    </location>
</feature>
<accession>A0AA40SRS0</accession>
<reference evidence="3 4" key="1">
    <citation type="submission" date="2020-08" db="EMBL/GenBank/DDBJ databases">
        <title>Sequencing the genomes of 1000 actinobacteria strains.</title>
        <authorList>
            <person name="Klenk H.-P."/>
        </authorList>
    </citation>
    <scope>NUCLEOTIDE SEQUENCE [LARGE SCALE GENOMIC DNA]</scope>
    <source>
        <strain evidence="3 4">DSM 19600</strain>
    </source>
</reference>
<feature type="transmembrane region" description="Helical" evidence="2">
    <location>
        <begin position="208"/>
        <end position="224"/>
    </location>
</feature>
<evidence type="ECO:0000256" key="2">
    <source>
        <dbReference type="SAM" id="Phobius"/>
    </source>
</evidence>
<feature type="region of interest" description="Disordered" evidence="1">
    <location>
        <begin position="1"/>
        <end position="39"/>
    </location>
</feature>
<name>A0AA40SRS0_9MICO</name>
<sequence length="230" mass="23619">MSLMMDAAASTGRSGRTRRAERAARRAELSGSGPTREEVAPARFPGARAKFALFGEVLLTGLLVTLAGILVITLPAALAAGIRHLRRFIAAEDSRVGLFWTDVARAVLPGLAVGAGAVVLALILLLDIDVARSGFLPGGAVIEVVGWAGLGALALALLIAAGAWTPEAGWRGALRAVPGLVRADLPGALYVVATAVFVGVVTWALPPLFIPAIGCAALAVVAIPERRRGR</sequence>
<feature type="transmembrane region" description="Helical" evidence="2">
    <location>
        <begin position="103"/>
        <end position="124"/>
    </location>
</feature>
<keyword evidence="4" id="KW-1185">Reference proteome</keyword>
<feature type="transmembrane region" description="Helical" evidence="2">
    <location>
        <begin position="144"/>
        <end position="164"/>
    </location>
</feature>
<evidence type="ECO:0000256" key="1">
    <source>
        <dbReference type="SAM" id="MobiDB-lite"/>
    </source>
</evidence>
<protein>
    <recommendedName>
        <fullName evidence="5">DUF624 domain-containing protein</fullName>
    </recommendedName>
</protein>
<dbReference type="RefSeq" id="WP_241740013.1">
    <property type="nucleotide sequence ID" value="NZ_BAABCO010000003.1"/>
</dbReference>
<feature type="transmembrane region" description="Helical" evidence="2">
    <location>
        <begin position="185"/>
        <end position="202"/>
    </location>
</feature>
<proteinExistence type="predicted"/>
<keyword evidence="2" id="KW-1133">Transmembrane helix</keyword>
<dbReference type="EMBL" id="JACIFH010000001">
    <property type="protein sequence ID" value="MBB4141208.1"/>
    <property type="molecule type" value="Genomic_DNA"/>
</dbReference>